<feature type="domain" description="THUMP" evidence="4">
    <location>
        <begin position="43"/>
        <end position="154"/>
    </location>
</feature>
<dbReference type="CDD" id="cd11715">
    <property type="entry name" value="THUMP_AdoMetMT"/>
    <property type="match status" value="1"/>
</dbReference>
<dbReference type="Gene3D" id="3.40.50.150">
    <property type="entry name" value="Vaccinia Virus protein VP39"/>
    <property type="match status" value="1"/>
</dbReference>
<dbReference type="InterPro" id="IPR029063">
    <property type="entry name" value="SAM-dependent_MTases_sf"/>
</dbReference>
<evidence type="ECO:0000313" key="6">
    <source>
        <dbReference type="Proteomes" id="UP000277108"/>
    </source>
</evidence>
<evidence type="ECO:0000256" key="2">
    <source>
        <dbReference type="ARBA" id="ARBA00022679"/>
    </source>
</evidence>
<name>A0A3N5CJP5_9BACL</name>
<dbReference type="InterPro" id="IPR054170">
    <property type="entry name" value="RlmL_1st"/>
</dbReference>
<dbReference type="PANTHER" id="PTHR47313:SF1">
    <property type="entry name" value="RIBOSOMAL RNA LARGE SUBUNIT METHYLTRANSFERASE K_L"/>
    <property type="match status" value="1"/>
</dbReference>
<dbReference type="InterPro" id="IPR002052">
    <property type="entry name" value="DNA_methylase_N6_adenine_CS"/>
</dbReference>
<dbReference type="SUPFAM" id="SSF53335">
    <property type="entry name" value="S-adenosyl-L-methionine-dependent methyltransferases"/>
    <property type="match status" value="1"/>
</dbReference>
<keyword evidence="1 5" id="KW-0489">Methyltransferase</keyword>
<evidence type="ECO:0000259" key="4">
    <source>
        <dbReference type="PROSITE" id="PS51165"/>
    </source>
</evidence>
<reference evidence="5 6" key="1">
    <citation type="submission" date="2018-11" db="EMBL/GenBank/DDBJ databases">
        <title>Genomic Encyclopedia of Type Strains, Phase IV (KMG-IV): sequencing the most valuable type-strain genomes for metagenomic binning, comparative biology and taxonomic classification.</title>
        <authorList>
            <person name="Goeker M."/>
        </authorList>
    </citation>
    <scope>NUCLEOTIDE SEQUENCE [LARGE SCALE GENOMIC DNA]</scope>
    <source>
        <strain evidence="5 6">DSM 29158</strain>
    </source>
</reference>
<dbReference type="Pfam" id="PF02926">
    <property type="entry name" value="THUMP"/>
    <property type="match status" value="1"/>
</dbReference>
<sequence>MNYKLIATTPMGLESIVKDEVIELGFEPTVENGKVIFEGGDEAIAKANIHLRCADRVKLVVGEFKATTFDELFTKTKDLPWEHFISEKGKFPVNGKSHKSTLYSVPDCQSIVKKAIVERLKQAYNINGWLSETDEEYKIEVAILKDTVTITLDTSGSGLHKRGYRVEQGEAPLKETLAAALVKLTKWTGDTPLIDPFTGSGTIAIEAALIAQNIAPGFNRSFASEQWKFIDQSVFESVRTKAETNELLDRDIEIYAHDIDHNMIQMAERNAMEAGLSGVIQFKQMNAMDLSLTKPTGIIVCNPPYGERIGDVEKIEDVYRHIVNLYKENEYWSVYLMTSFEGFEDLVDKKATKRRKLFNGYLETTFYQYFGKKFRK</sequence>
<comment type="caution">
    <text evidence="5">The sequence shown here is derived from an EMBL/GenBank/DDBJ whole genome shotgun (WGS) entry which is preliminary data.</text>
</comment>
<dbReference type="Gene3D" id="3.30.2130.30">
    <property type="match status" value="1"/>
</dbReference>
<proteinExistence type="predicted"/>
<organism evidence="5 6">
    <name type="scientific">Abyssicoccus albus</name>
    <dbReference type="NCBI Taxonomy" id="1817405"/>
    <lineage>
        <taxon>Bacteria</taxon>
        <taxon>Bacillati</taxon>
        <taxon>Bacillota</taxon>
        <taxon>Bacilli</taxon>
        <taxon>Bacillales</taxon>
        <taxon>Abyssicoccaceae</taxon>
    </lineage>
</organism>
<accession>A0A3N5CJP5</accession>
<keyword evidence="2" id="KW-0808">Transferase</keyword>
<protein>
    <submittedName>
        <fullName evidence="5">Putative N6-adenine-specific DNA methylase</fullName>
    </submittedName>
</protein>
<keyword evidence="3" id="KW-0694">RNA-binding</keyword>
<dbReference type="Proteomes" id="UP000277108">
    <property type="component" value="Unassembled WGS sequence"/>
</dbReference>
<dbReference type="GO" id="GO:0008990">
    <property type="term" value="F:rRNA (guanine-N2-)-methyltransferase activity"/>
    <property type="evidence" value="ECO:0007669"/>
    <property type="project" value="TreeGrafter"/>
</dbReference>
<dbReference type="GO" id="GO:0070043">
    <property type="term" value="F:rRNA (guanine-N7-)-methyltransferase activity"/>
    <property type="evidence" value="ECO:0007669"/>
    <property type="project" value="TreeGrafter"/>
</dbReference>
<evidence type="ECO:0000256" key="3">
    <source>
        <dbReference type="PROSITE-ProRule" id="PRU00529"/>
    </source>
</evidence>
<dbReference type="Pfam" id="PF22020">
    <property type="entry name" value="RlmL_1st"/>
    <property type="match status" value="1"/>
</dbReference>
<keyword evidence="6" id="KW-1185">Reference proteome</keyword>
<dbReference type="AlphaFoldDB" id="A0A3N5CJP5"/>
<dbReference type="OrthoDB" id="9809404at2"/>
<gene>
    <name evidence="5" type="ORF">EDD62_0638</name>
</gene>
<dbReference type="GO" id="GO:0003723">
    <property type="term" value="F:RNA binding"/>
    <property type="evidence" value="ECO:0007669"/>
    <property type="project" value="UniProtKB-UniRule"/>
</dbReference>
<dbReference type="PROSITE" id="PS51165">
    <property type="entry name" value="THUMP"/>
    <property type="match status" value="1"/>
</dbReference>
<dbReference type="PANTHER" id="PTHR47313">
    <property type="entry name" value="RIBOSOMAL RNA LARGE SUBUNIT METHYLTRANSFERASE K/L"/>
    <property type="match status" value="1"/>
</dbReference>
<dbReference type="RefSeq" id="WP_123807501.1">
    <property type="nucleotide sequence ID" value="NZ_RKRK01000002.1"/>
</dbReference>
<evidence type="ECO:0000313" key="5">
    <source>
        <dbReference type="EMBL" id="RPF58001.1"/>
    </source>
</evidence>
<dbReference type="InterPro" id="IPR000241">
    <property type="entry name" value="RlmKL-like_Mtase"/>
</dbReference>
<dbReference type="PROSITE" id="PS00092">
    <property type="entry name" value="N6_MTASE"/>
    <property type="match status" value="1"/>
</dbReference>
<dbReference type="SMART" id="SM00981">
    <property type="entry name" value="THUMP"/>
    <property type="match status" value="1"/>
</dbReference>
<dbReference type="InterPro" id="IPR004114">
    <property type="entry name" value="THUMP_dom"/>
</dbReference>
<dbReference type="EMBL" id="RKRK01000002">
    <property type="protein sequence ID" value="RPF58001.1"/>
    <property type="molecule type" value="Genomic_DNA"/>
</dbReference>
<evidence type="ECO:0000256" key="1">
    <source>
        <dbReference type="ARBA" id="ARBA00022603"/>
    </source>
</evidence>
<dbReference type="Pfam" id="PF01170">
    <property type="entry name" value="UPF0020"/>
    <property type="match status" value="1"/>
</dbReference>